<dbReference type="RefSeq" id="XP_015894035.1">
    <property type="nucleotide sequence ID" value="XM_016038549.2"/>
</dbReference>
<dbReference type="Pfam" id="PF05699">
    <property type="entry name" value="Dimer_Tnp_hAT"/>
    <property type="match status" value="1"/>
</dbReference>
<dbReference type="InterPro" id="IPR007021">
    <property type="entry name" value="DUF659"/>
</dbReference>
<sequence length="688" mass="77981">MDGINVRDHGKTLDGKRSKVQCNYCAKVMSGFFRLKCHLGGIRGDVTPCEKAPANVKELLRNKLLERKRENIGKEVGKLCHPDLPLKRNSSPNSTSVSHKKRQNTQSFITEGVTIPSGSKDSQTASNDETKEDSASRKVLRCIGRFFYETGLDFSAVNSVSFKGMINATFDLNQVEYKAPSCQELKGWILQAEVKEMQDYVKNIRKSWATTGCSILLDGWVDEKGRHLVSFLVDCPQGPMYLNSYDISPFIGNIEALQLLLEQIIEELGVENVIQVVAYSTTGWLEALGKQFMDRCKGVFWTVSASHCIEIMLEKIGMIDSIRETLDKIKIITKFIHSHATVLKLWKRHAHGDDIIKPSKIRSAMPFMTLEYIVSAKQKLEDMFASPEWNMSVWASRVEGKRVANLVGNHSFWVEAEIVSKATIPLVRLLSLILKADKPLLGYIYETMDQAKETIKEELKNKRSHYMPIWQVIDEIWDNYLHSPLHAAGYYLNPSLFYSSNFYGDAEVAFGLLCCIVRMVKNQKSQDLISQQLDEYRNAKGCFQEGSAIGPRTTINPANWWSSYGQHHPELQKFAVRILSQNCDGASKYGLKRTMAEMLLTNGRNPIEQQRLSDLTFVHYNLQLQQFKSPMKSDILAEEVDPMDDWIVDEAPVSVCLTGDSSWMGLDSAEADIDQRGPSRFEAKKEPR</sequence>
<dbReference type="SUPFAM" id="SSF53098">
    <property type="entry name" value="Ribonuclease H-like"/>
    <property type="match status" value="1"/>
</dbReference>
<dbReference type="InterPro" id="IPR012337">
    <property type="entry name" value="RNaseH-like_sf"/>
</dbReference>
<dbReference type="PANTHER" id="PTHR32166:SF63">
    <property type="entry name" value="HAT TRANSPOSON SUPERFAMILY PROTEIN"/>
    <property type="match status" value="1"/>
</dbReference>
<evidence type="ECO:0000256" key="1">
    <source>
        <dbReference type="SAM" id="MobiDB-lite"/>
    </source>
</evidence>
<feature type="compositionally biased region" description="Basic and acidic residues" evidence="1">
    <location>
        <begin position="673"/>
        <end position="688"/>
    </location>
</feature>
<proteinExistence type="predicted"/>
<evidence type="ECO:0000313" key="4">
    <source>
        <dbReference type="RefSeq" id="XP_015894035.1"/>
    </source>
</evidence>
<reference evidence="4" key="1">
    <citation type="submission" date="2022-04" db="UniProtKB">
        <authorList>
            <consortium name="RefSeq"/>
        </authorList>
    </citation>
    <scope>IDENTIFICATION</scope>
    <source>
        <tissue evidence="4">In vitro plantlets</tissue>
    </source>
</reference>
<dbReference type="InterPro" id="IPR008906">
    <property type="entry name" value="HATC_C_dom"/>
</dbReference>
<feature type="domain" description="DUF659" evidence="2">
    <location>
        <begin position="180"/>
        <end position="332"/>
    </location>
</feature>
<feature type="region of interest" description="Disordered" evidence="1">
    <location>
        <begin position="669"/>
        <end position="688"/>
    </location>
</feature>
<feature type="domain" description="HAT C-terminal dimerisation" evidence="3">
    <location>
        <begin position="533"/>
        <end position="622"/>
    </location>
</feature>
<protein>
    <submittedName>
        <fullName evidence="4">uncharacterized protein LOC107428089</fullName>
    </submittedName>
</protein>
<name>A0A6P4AC26_ZIZJJ</name>
<feature type="compositionally biased region" description="Polar residues" evidence="1">
    <location>
        <begin position="116"/>
        <end position="127"/>
    </location>
</feature>
<accession>A0A6P4AC26</accession>
<feature type="region of interest" description="Disordered" evidence="1">
    <location>
        <begin position="81"/>
        <end position="132"/>
    </location>
</feature>
<gene>
    <name evidence="4" type="primary">LOC107428089</name>
</gene>
<dbReference type="Pfam" id="PF04937">
    <property type="entry name" value="DUF659"/>
    <property type="match status" value="1"/>
</dbReference>
<evidence type="ECO:0000259" key="2">
    <source>
        <dbReference type="Pfam" id="PF04937"/>
    </source>
</evidence>
<organism evidence="4">
    <name type="scientific">Ziziphus jujuba</name>
    <name type="common">Chinese jujube</name>
    <name type="synonym">Ziziphus sativa</name>
    <dbReference type="NCBI Taxonomy" id="326968"/>
    <lineage>
        <taxon>Eukaryota</taxon>
        <taxon>Viridiplantae</taxon>
        <taxon>Streptophyta</taxon>
        <taxon>Embryophyta</taxon>
        <taxon>Tracheophyta</taxon>
        <taxon>Spermatophyta</taxon>
        <taxon>Magnoliopsida</taxon>
        <taxon>eudicotyledons</taxon>
        <taxon>Gunneridae</taxon>
        <taxon>Pentapetalae</taxon>
        <taxon>rosids</taxon>
        <taxon>fabids</taxon>
        <taxon>Rosales</taxon>
        <taxon>Rhamnaceae</taxon>
        <taxon>Paliureae</taxon>
        <taxon>Ziziphus</taxon>
    </lineage>
</organism>
<evidence type="ECO:0000259" key="3">
    <source>
        <dbReference type="Pfam" id="PF05699"/>
    </source>
</evidence>
<dbReference type="RefSeq" id="XP_015894035.2">
    <property type="nucleotide sequence ID" value="XM_016038549.4"/>
</dbReference>
<dbReference type="GeneID" id="107428089"/>
<feature type="compositionally biased region" description="Polar residues" evidence="1">
    <location>
        <begin position="88"/>
        <end position="97"/>
    </location>
</feature>
<dbReference type="PANTHER" id="PTHR32166">
    <property type="entry name" value="OSJNBA0013A04.12 PROTEIN"/>
    <property type="match status" value="1"/>
</dbReference>